<gene>
    <name evidence="2" type="ORF">EXIGLDRAFT_784353</name>
</gene>
<feature type="region of interest" description="Disordered" evidence="1">
    <location>
        <begin position="490"/>
        <end position="511"/>
    </location>
</feature>
<proteinExistence type="predicted"/>
<feature type="compositionally biased region" description="Acidic residues" evidence="1">
    <location>
        <begin position="501"/>
        <end position="511"/>
    </location>
</feature>
<evidence type="ECO:0000313" key="2">
    <source>
        <dbReference type="EMBL" id="KZV78062.1"/>
    </source>
</evidence>
<dbReference type="AlphaFoldDB" id="A0A166MI81"/>
<accession>A0A166MI81</accession>
<evidence type="ECO:0000313" key="3">
    <source>
        <dbReference type="Proteomes" id="UP000077266"/>
    </source>
</evidence>
<reference evidence="2 3" key="1">
    <citation type="journal article" date="2016" name="Mol. Biol. Evol.">
        <title>Comparative Genomics of Early-Diverging Mushroom-Forming Fungi Provides Insights into the Origins of Lignocellulose Decay Capabilities.</title>
        <authorList>
            <person name="Nagy L.G."/>
            <person name="Riley R."/>
            <person name="Tritt A."/>
            <person name="Adam C."/>
            <person name="Daum C."/>
            <person name="Floudas D."/>
            <person name="Sun H."/>
            <person name="Yadav J.S."/>
            <person name="Pangilinan J."/>
            <person name="Larsson K.H."/>
            <person name="Matsuura K."/>
            <person name="Barry K."/>
            <person name="Labutti K."/>
            <person name="Kuo R."/>
            <person name="Ohm R.A."/>
            <person name="Bhattacharya S.S."/>
            <person name="Shirouzu T."/>
            <person name="Yoshinaga Y."/>
            <person name="Martin F.M."/>
            <person name="Grigoriev I.V."/>
            <person name="Hibbett D.S."/>
        </authorList>
    </citation>
    <scope>NUCLEOTIDE SEQUENCE [LARGE SCALE GENOMIC DNA]</scope>
    <source>
        <strain evidence="2 3">HHB12029</strain>
    </source>
</reference>
<name>A0A166MI81_EXIGL</name>
<sequence length="511" mass="57982">MSTLSETYAVKRTRTPFEALFVAPQDQDDYTNLYKTASEYDKLYETSRHWSQAAHDNIAEAIWRTLDEPPVDISRKDNATSSIVDTLTSSQKRFLVDFVNVVELHAELLQIEDYLQRVPTHAKKLDERERTIKAFKESLQKLVALKNCIDQLQVDYDTAYTNAKALDAFLKQQAEETIRIAATRQASTGNENAKRAHDAKDGRETVHNEARETVEEEEEEVDENAEIIVAHTPRTSRRNVANNPAKNAKSSVSAREDKDEEQEEDEEEEEEVEQSLGRRKRKNARKTSNVIKKTRTAKKRTPVPRTPNPNRDMCNRCIERGVTCGRFGKYLGPVRACSQCKADHLKCTKEGMNTVWHWWYRGAPEDEEDEVKEPSSRRAPGGEEDEEKEPSSKEGSTNEEESINENEWNGEGDSNAEERPNGNEGAPAKIVLRIPGGTDRLTSAMDRIADAIQQQTDTLSTAVNRQTDIMTEFRIVLDDAVAAQHRRNYLDDATYEPSENASDDDDDLDAS</sequence>
<feature type="compositionally biased region" description="Basic residues" evidence="1">
    <location>
        <begin position="292"/>
        <end position="302"/>
    </location>
</feature>
<organism evidence="2 3">
    <name type="scientific">Exidia glandulosa HHB12029</name>
    <dbReference type="NCBI Taxonomy" id="1314781"/>
    <lineage>
        <taxon>Eukaryota</taxon>
        <taxon>Fungi</taxon>
        <taxon>Dikarya</taxon>
        <taxon>Basidiomycota</taxon>
        <taxon>Agaricomycotina</taxon>
        <taxon>Agaricomycetes</taxon>
        <taxon>Auriculariales</taxon>
        <taxon>Exidiaceae</taxon>
        <taxon>Exidia</taxon>
    </lineage>
</organism>
<dbReference type="EMBL" id="KV427165">
    <property type="protein sequence ID" value="KZV78062.1"/>
    <property type="molecule type" value="Genomic_DNA"/>
</dbReference>
<feature type="non-terminal residue" evidence="2">
    <location>
        <position position="511"/>
    </location>
</feature>
<feature type="compositionally biased region" description="Acidic residues" evidence="1">
    <location>
        <begin position="397"/>
        <end position="410"/>
    </location>
</feature>
<feature type="region of interest" description="Disordered" evidence="1">
    <location>
        <begin position="365"/>
        <end position="434"/>
    </location>
</feature>
<feature type="region of interest" description="Disordered" evidence="1">
    <location>
        <begin position="182"/>
        <end position="310"/>
    </location>
</feature>
<dbReference type="Proteomes" id="UP000077266">
    <property type="component" value="Unassembled WGS sequence"/>
</dbReference>
<protein>
    <submittedName>
        <fullName evidence="2">Uncharacterized protein</fullName>
    </submittedName>
</protein>
<feature type="compositionally biased region" description="Basic and acidic residues" evidence="1">
    <location>
        <begin position="192"/>
        <end position="213"/>
    </location>
</feature>
<evidence type="ECO:0000256" key="1">
    <source>
        <dbReference type="SAM" id="MobiDB-lite"/>
    </source>
</evidence>
<feature type="compositionally biased region" description="Acidic residues" evidence="1">
    <location>
        <begin position="214"/>
        <end position="225"/>
    </location>
</feature>
<keyword evidence="3" id="KW-1185">Reference proteome</keyword>
<feature type="compositionally biased region" description="Acidic residues" evidence="1">
    <location>
        <begin position="258"/>
        <end position="273"/>
    </location>
</feature>
<feature type="compositionally biased region" description="Polar residues" evidence="1">
    <location>
        <begin position="238"/>
        <end position="253"/>
    </location>
</feature>
<dbReference type="InParanoid" id="A0A166MI81"/>